<keyword evidence="3" id="KW-0325">Glycoprotein</keyword>
<organism evidence="8">
    <name type="scientific">Haemonchus placei</name>
    <name type="common">Barber's pole worm</name>
    <dbReference type="NCBI Taxonomy" id="6290"/>
    <lineage>
        <taxon>Eukaryota</taxon>
        <taxon>Metazoa</taxon>
        <taxon>Ecdysozoa</taxon>
        <taxon>Nematoda</taxon>
        <taxon>Chromadorea</taxon>
        <taxon>Rhabditida</taxon>
        <taxon>Rhabditina</taxon>
        <taxon>Rhabditomorpha</taxon>
        <taxon>Strongyloidea</taxon>
        <taxon>Trichostrongylidae</taxon>
        <taxon>Haemonchus</taxon>
    </lineage>
</organism>
<dbReference type="InterPro" id="IPR001304">
    <property type="entry name" value="C-type_lectin-like"/>
</dbReference>
<dbReference type="OMA" id="YKYDSHT"/>
<feature type="region of interest" description="Disordered" evidence="4">
    <location>
        <begin position="720"/>
        <end position="739"/>
    </location>
</feature>
<evidence type="ECO:0000256" key="2">
    <source>
        <dbReference type="ARBA" id="ARBA00022737"/>
    </source>
</evidence>
<proteinExistence type="predicted"/>
<dbReference type="Pfam" id="PF00059">
    <property type="entry name" value="Lectin_C"/>
    <property type="match status" value="1"/>
</dbReference>
<dbReference type="STRING" id="6290.A0A158QPD7"/>
<feature type="region of interest" description="Disordered" evidence="4">
    <location>
        <begin position="503"/>
        <end position="524"/>
    </location>
</feature>
<dbReference type="PANTHER" id="PTHR47653">
    <property type="entry name" value="PROTEIN BARK BEETLE"/>
    <property type="match status" value="1"/>
</dbReference>
<dbReference type="OrthoDB" id="536948at2759"/>
<dbReference type="AlphaFoldDB" id="A0A158QPD7"/>
<reference evidence="6 7" key="2">
    <citation type="submission" date="2018-11" db="EMBL/GenBank/DDBJ databases">
        <authorList>
            <consortium name="Pathogen Informatics"/>
        </authorList>
    </citation>
    <scope>NUCLEOTIDE SEQUENCE [LARGE SCALE GENOMIC DNA]</scope>
    <source>
        <strain evidence="6 7">MHpl1</strain>
    </source>
</reference>
<dbReference type="EMBL" id="UZAF01017870">
    <property type="protein sequence ID" value="VDO45715.1"/>
    <property type="molecule type" value="Genomic_DNA"/>
</dbReference>
<dbReference type="GO" id="GO:0016020">
    <property type="term" value="C:membrane"/>
    <property type="evidence" value="ECO:0007669"/>
    <property type="project" value="TreeGrafter"/>
</dbReference>
<dbReference type="GO" id="GO:0045217">
    <property type="term" value="P:cell-cell junction maintenance"/>
    <property type="evidence" value="ECO:0007669"/>
    <property type="project" value="TreeGrafter"/>
</dbReference>
<keyword evidence="7" id="KW-1185">Reference proteome</keyword>
<evidence type="ECO:0000313" key="8">
    <source>
        <dbReference type="WBParaSite" id="HPLM_0001246201-mRNA-1"/>
    </source>
</evidence>
<evidence type="ECO:0000256" key="4">
    <source>
        <dbReference type="SAM" id="MobiDB-lite"/>
    </source>
</evidence>
<feature type="compositionally biased region" description="Basic and acidic residues" evidence="4">
    <location>
        <begin position="596"/>
        <end position="605"/>
    </location>
</feature>
<evidence type="ECO:0000256" key="3">
    <source>
        <dbReference type="ARBA" id="ARBA00023180"/>
    </source>
</evidence>
<feature type="region of interest" description="Disordered" evidence="4">
    <location>
        <begin position="594"/>
        <end position="679"/>
    </location>
</feature>
<evidence type="ECO:0000313" key="6">
    <source>
        <dbReference type="EMBL" id="VDO45715.1"/>
    </source>
</evidence>
<name>A0A158QPD7_HAEPC</name>
<dbReference type="PANTHER" id="PTHR47653:SF1">
    <property type="entry name" value="DELETED IN MALIGNANT BRAIN TUMORS 1 PROTEIN"/>
    <property type="match status" value="1"/>
</dbReference>
<dbReference type="Gene3D" id="3.10.100.10">
    <property type="entry name" value="Mannose-Binding Protein A, subunit A"/>
    <property type="match status" value="1"/>
</dbReference>
<sequence length="739" mass="82985">MLTIVSEDCSFSRNGVHLFGNISTSMHAVELHLHNTMFVLFRGNSLAYNRGGLLMSARSSSAVARLNAVVKNNLFSWNSNSTTIALYGNNYQMVTMLNNIVSHNYALYHDTVRILDMSVNMSRNIFYGNVGLHTVDSKGYSRISSEAQTFLYNNFEENIALGHGHQYMEQFGYLPEKEHDEFLRRPRRQVSTHYPLHLVSLKRRSYPPKDIATVITQEGVSFDWWTHVGTESERYRSTILAGSSQQHYRGNVLNNRKNPYELTTSKRTQYDIGSIDARLNYWGYPGVESVAAGKIRDFSDYPYLIKVDYQPVLESNSSLIEGDCPAGWFLAGHEEFKSCFLFVGAAATYADATLYCEAMDAFVPYLRTDDPRQKEIARRIDQFNQQYLTDAERFDAFASRSDTIVWISSVSIPSTQCGWLSSRTGKVGSQNCNNLMSFVCEKGTQPYIEPVMWRAGIVIAVVLISILVAILFLLALCWCIKSRKRNEDSIERKNIIRASIKLQRKASAPHRKQPPSHQSAKATLSSSTINAYGDPFITTRGTASYTTYSKSKPSTTDVSSEGYYSGRVSVRHKVSTNPNPYEEIPTMNTFQPLQREGVRVRDTRSDTSCSSTITGPCSTCPTESERDSTLTDGSWSEQSSTASESTVQNRCLIPPKPEPPRRYEPQPQRLNPSRSNPNLQTFAATNQYRPVPAQPPSIPAQKLPTAPQSSFVDLYNPLAEQSRKPGGFGTNKPVIETAM</sequence>
<feature type="compositionally biased region" description="Basic residues" evidence="4">
    <location>
        <begin position="503"/>
        <end position="514"/>
    </location>
</feature>
<keyword evidence="2" id="KW-0677">Repeat</keyword>
<accession>A0A158QPD7</accession>
<evidence type="ECO:0000259" key="5">
    <source>
        <dbReference type="Pfam" id="PF00059"/>
    </source>
</evidence>
<feature type="domain" description="C-type lectin" evidence="5">
    <location>
        <begin position="347"/>
        <end position="442"/>
    </location>
</feature>
<protein>
    <submittedName>
        <fullName evidence="8">C-type lectin domain-containing protein</fullName>
    </submittedName>
</protein>
<dbReference type="Proteomes" id="UP000268014">
    <property type="component" value="Unassembled WGS sequence"/>
</dbReference>
<reference evidence="8" key="1">
    <citation type="submission" date="2016-04" db="UniProtKB">
        <authorList>
            <consortium name="WormBaseParasite"/>
        </authorList>
    </citation>
    <scope>IDENTIFICATION</scope>
</reference>
<feature type="compositionally biased region" description="Low complexity" evidence="4">
    <location>
        <begin position="634"/>
        <end position="646"/>
    </location>
</feature>
<dbReference type="SUPFAM" id="SSF56436">
    <property type="entry name" value="C-type lectin-like"/>
    <property type="match status" value="1"/>
</dbReference>
<dbReference type="InterPro" id="IPR053243">
    <property type="entry name" value="SJ_maturation_regulator"/>
</dbReference>
<gene>
    <name evidence="6" type="ORF">HPLM_LOCUS12454</name>
</gene>
<evidence type="ECO:0000256" key="1">
    <source>
        <dbReference type="ARBA" id="ARBA00022729"/>
    </source>
</evidence>
<feature type="compositionally biased region" description="Polar residues" evidence="4">
    <location>
        <begin position="515"/>
        <end position="524"/>
    </location>
</feature>
<feature type="compositionally biased region" description="Polar residues" evidence="4">
    <location>
        <begin position="670"/>
        <end position="679"/>
    </location>
</feature>
<keyword evidence="1" id="KW-0732">Signal</keyword>
<dbReference type="InterPro" id="IPR016187">
    <property type="entry name" value="CTDL_fold"/>
</dbReference>
<evidence type="ECO:0000313" key="7">
    <source>
        <dbReference type="Proteomes" id="UP000268014"/>
    </source>
</evidence>
<dbReference type="CDD" id="cd00037">
    <property type="entry name" value="CLECT"/>
    <property type="match status" value="1"/>
</dbReference>
<dbReference type="InterPro" id="IPR016186">
    <property type="entry name" value="C-type_lectin-like/link_sf"/>
</dbReference>
<dbReference type="WBParaSite" id="HPLM_0001246201-mRNA-1">
    <property type="protein sequence ID" value="HPLM_0001246201-mRNA-1"/>
    <property type="gene ID" value="HPLM_0001246201"/>
</dbReference>